<evidence type="ECO:0000259" key="3">
    <source>
        <dbReference type="Pfam" id="PF02214"/>
    </source>
</evidence>
<dbReference type="Proteomes" id="UP000001058">
    <property type="component" value="Unassembled WGS sequence"/>
</dbReference>
<dbReference type="GeneID" id="9628610"/>
<dbReference type="eggNOG" id="KOG2714">
    <property type="taxonomic scope" value="Eukaryota"/>
</dbReference>
<dbReference type="EMBL" id="GL378350">
    <property type="protein sequence ID" value="EFJ46575.1"/>
    <property type="molecule type" value="Genomic_DNA"/>
</dbReference>
<dbReference type="InParanoid" id="D8U159"/>
<evidence type="ECO:0000313" key="4">
    <source>
        <dbReference type="EMBL" id="EFJ46575.1"/>
    </source>
</evidence>
<dbReference type="Gene3D" id="3.30.710.10">
    <property type="entry name" value="Potassium Channel Kv1.1, Chain A"/>
    <property type="match status" value="1"/>
</dbReference>
<dbReference type="PANTHER" id="PTHR14499:SF136">
    <property type="entry name" value="GH08630P"/>
    <property type="match status" value="1"/>
</dbReference>
<dbReference type="PANTHER" id="PTHR14499">
    <property type="entry name" value="POTASSIUM CHANNEL TETRAMERIZATION DOMAIN-CONTAINING"/>
    <property type="match status" value="1"/>
</dbReference>
<dbReference type="GO" id="GO:0051260">
    <property type="term" value="P:protein homooligomerization"/>
    <property type="evidence" value="ECO:0007669"/>
    <property type="project" value="InterPro"/>
</dbReference>
<dbReference type="KEGG" id="vcn:VOLCADRAFT_93031"/>
<feature type="compositionally biased region" description="Low complexity" evidence="2">
    <location>
        <begin position="341"/>
        <end position="355"/>
    </location>
</feature>
<feature type="coiled-coil region" evidence="1">
    <location>
        <begin position="19"/>
        <end position="56"/>
    </location>
</feature>
<name>D8U159_VOLCA</name>
<accession>D8U159</accession>
<reference evidence="4 5" key="1">
    <citation type="journal article" date="2010" name="Science">
        <title>Genomic analysis of organismal complexity in the multicellular green alga Volvox carteri.</title>
        <authorList>
            <person name="Prochnik S.E."/>
            <person name="Umen J."/>
            <person name="Nedelcu A.M."/>
            <person name="Hallmann A."/>
            <person name="Miller S.M."/>
            <person name="Nishii I."/>
            <person name="Ferris P."/>
            <person name="Kuo A."/>
            <person name="Mitros T."/>
            <person name="Fritz-Laylin L.K."/>
            <person name="Hellsten U."/>
            <person name="Chapman J."/>
            <person name="Simakov O."/>
            <person name="Rensing S.A."/>
            <person name="Terry A."/>
            <person name="Pangilinan J."/>
            <person name="Kapitonov V."/>
            <person name="Jurka J."/>
            <person name="Salamov A."/>
            <person name="Shapiro H."/>
            <person name="Schmutz J."/>
            <person name="Grimwood J."/>
            <person name="Lindquist E."/>
            <person name="Lucas S."/>
            <person name="Grigoriev I.V."/>
            <person name="Schmitt R."/>
            <person name="Kirk D."/>
            <person name="Rokhsar D.S."/>
        </authorList>
    </citation>
    <scope>NUCLEOTIDE SEQUENCE [LARGE SCALE GENOMIC DNA]</scope>
    <source>
        <strain evidence="5">f. Nagariensis / Eve</strain>
    </source>
</reference>
<sequence length="480" mass="51164">MADGSGVDNDLSIQFQLLSAAMEARMRQLNQQEEQIRQAEAALSAASQRMASLSARMQSDLIPLNVGGTQLATSRRTLTLVPDSLLGTMFSGSWDDHLQRDDAGRVFLDYDPSIFSLLLNWLRSQDMGGPEVPLWELAVEPAREEQLLVLIDFLQLQRYVPCRFTESFSPSLSSPFLTLSSSSAWRTSAGCQGAYAMAATSHCYFDVDVDLSLEIIRFGAVTRPEPLPSRRSSDSGGSELPNYPMFIGVMARGQLAAVDQSRKKSNASWQSSCHGWYTRRKEGCEVRAGKNRRLQSTHFWAEGDFLVLSLDAAKHPGRTGAVASTGPTASGRSGQSTSGDGSCANGRAAADAGPGAVAAHSGPVVTLSLTNTRTRAQLQLDIPPTCLGGFEEQWVVVVGLSGRGDEVRVNSARRKGMKPHMEAVTAARPPDGASAAPTSVGAGVGAGIAGGAGDLESGQRVCILVQVQLQQQLPPCKPLS</sequence>
<dbReference type="Pfam" id="PF02214">
    <property type="entry name" value="BTB_2"/>
    <property type="match status" value="1"/>
</dbReference>
<dbReference type="SUPFAM" id="SSF54695">
    <property type="entry name" value="POZ domain"/>
    <property type="match status" value="1"/>
</dbReference>
<feature type="domain" description="Potassium channel tetramerisation-type BTB" evidence="3">
    <location>
        <begin position="63"/>
        <end position="127"/>
    </location>
</feature>
<gene>
    <name evidence="4" type="ORF">VOLCADRAFT_93031</name>
</gene>
<keyword evidence="1" id="KW-0175">Coiled coil</keyword>
<feature type="region of interest" description="Disordered" evidence="2">
    <location>
        <begin position="317"/>
        <end position="355"/>
    </location>
</feature>
<keyword evidence="5" id="KW-1185">Reference proteome</keyword>
<evidence type="ECO:0000256" key="2">
    <source>
        <dbReference type="SAM" id="MobiDB-lite"/>
    </source>
</evidence>
<dbReference type="OrthoDB" id="542697at2759"/>
<organism evidence="5">
    <name type="scientific">Volvox carteri f. nagariensis</name>
    <dbReference type="NCBI Taxonomy" id="3068"/>
    <lineage>
        <taxon>Eukaryota</taxon>
        <taxon>Viridiplantae</taxon>
        <taxon>Chlorophyta</taxon>
        <taxon>core chlorophytes</taxon>
        <taxon>Chlorophyceae</taxon>
        <taxon>CS clade</taxon>
        <taxon>Chlamydomonadales</taxon>
        <taxon>Volvocaceae</taxon>
        <taxon>Volvox</taxon>
    </lineage>
</organism>
<evidence type="ECO:0000256" key="1">
    <source>
        <dbReference type="SAM" id="Coils"/>
    </source>
</evidence>
<feature type="compositionally biased region" description="Polar residues" evidence="2">
    <location>
        <begin position="325"/>
        <end position="340"/>
    </location>
</feature>
<proteinExistence type="predicted"/>
<evidence type="ECO:0000313" key="5">
    <source>
        <dbReference type="Proteomes" id="UP000001058"/>
    </source>
</evidence>
<dbReference type="InterPro" id="IPR003131">
    <property type="entry name" value="T1-type_BTB"/>
</dbReference>
<protein>
    <recommendedName>
        <fullName evidence="3">Potassium channel tetramerisation-type BTB domain-containing protein</fullName>
    </recommendedName>
</protein>
<dbReference type="InterPro" id="IPR011333">
    <property type="entry name" value="SKP1/BTB/POZ_sf"/>
</dbReference>
<dbReference type="RefSeq" id="XP_002952432.1">
    <property type="nucleotide sequence ID" value="XM_002952386.1"/>
</dbReference>
<dbReference type="AlphaFoldDB" id="D8U159"/>
<dbReference type="STRING" id="3068.D8U159"/>